<reference evidence="2 3" key="1">
    <citation type="submission" date="2024-02" db="EMBL/GenBank/DDBJ databases">
        <title>High-quality chromosome-scale genome assembly of Pensacola bahiagrass (Paspalum notatum Flugge var. saurae).</title>
        <authorList>
            <person name="Vega J.M."/>
            <person name="Podio M."/>
            <person name="Orjuela J."/>
            <person name="Siena L.A."/>
            <person name="Pessino S.C."/>
            <person name="Combes M.C."/>
            <person name="Mariac C."/>
            <person name="Albertini E."/>
            <person name="Pupilli F."/>
            <person name="Ortiz J.P.A."/>
            <person name="Leblanc O."/>
        </authorList>
    </citation>
    <scope>NUCLEOTIDE SEQUENCE [LARGE SCALE GENOMIC DNA]</scope>
    <source>
        <strain evidence="2">R1</strain>
        <tissue evidence="2">Leaf</tissue>
    </source>
</reference>
<dbReference type="PANTHER" id="PTHR33116">
    <property type="entry name" value="REVERSE TRANSCRIPTASE ZINC-BINDING DOMAIN-CONTAINING PROTEIN-RELATED-RELATED"/>
    <property type="match status" value="1"/>
</dbReference>
<gene>
    <name evidence="2" type="ORF">U9M48_038130</name>
</gene>
<evidence type="ECO:0000313" key="2">
    <source>
        <dbReference type="EMBL" id="WVZ92032.1"/>
    </source>
</evidence>
<name>A0AAQ3UKR9_PASNO</name>
<dbReference type="Pfam" id="PF13966">
    <property type="entry name" value="zf-RVT"/>
    <property type="match status" value="1"/>
</dbReference>
<feature type="domain" description="Reverse transcriptase zinc-binding" evidence="1">
    <location>
        <begin position="233"/>
        <end position="309"/>
    </location>
</feature>
<dbReference type="Proteomes" id="UP001341281">
    <property type="component" value="Chromosome 09"/>
</dbReference>
<proteinExistence type="predicted"/>
<keyword evidence="3" id="KW-1185">Reference proteome</keyword>
<evidence type="ECO:0000313" key="3">
    <source>
        <dbReference type="Proteomes" id="UP001341281"/>
    </source>
</evidence>
<dbReference type="InterPro" id="IPR026960">
    <property type="entry name" value="RVT-Znf"/>
</dbReference>
<protein>
    <recommendedName>
        <fullName evidence="1">Reverse transcriptase zinc-binding domain-containing protein</fullName>
    </recommendedName>
</protein>
<sequence length="335" mass="37851">MVDAVEKRLPACVGPLMARSGRLVWIKSMLMAMPIFAMMANKLPAWARAEIGAMCRRFLWAGSDQSIRGKCLVAWPVVTRPMMFEGLGVPDLKLLNHALQSRWLWLQRASEDRIWSGLPISAASEVREFFEASITVSVGNGRRTLFWRDRWLDGQAIKDFAPALVTVIPRRIAKTLTVAEGPEDRAWTGGIVGGLTVAVLEDYVALWAKLDNVALLDNVEDKVIWQWTADGQYSTKLAYLMLHQGSSVFSGHELIWKSWLPLRVKLFLWLAVRRRLWTSDRRRRHGLDARETCFLCDDAPETIDHLLSLGQLELSGSAHKKHLTGGRIPEMPCKP</sequence>
<dbReference type="EMBL" id="CP144753">
    <property type="protein sequence ID" value="WVZ92032.1"/>
    <property type="molecule type" value="Genomic_DNA"/>
</dbReference>
<accession>A0AAQ3UKR9</accession>
<organism evidence="2 3">
    <name type="scientific">Paspalum notatum var. saurae</name>
    <dbReference type="NCBI Taxonomy" id="547442"/>
    <lineage>
        <taxon>Eukaryota</taxon>
        <taxon>Viridiplantae</taxon>
        <taxon>Streptophyta</taxon>
        <taxon>Embryophyta</taxon>
        <taxon>Tracheophyta</taxon>
        <taxon>Spermatophyta</taxon>
        <taxon>Magnoliopsida</taxon>
        <taxon>Liliopsida</taxon>
        <taxon>Poales</taxon>
        <taxon>Poaceae</taxon>
        <taxon>PACMAD clade</taxon>
        <taxon>Panicoideae</taxon>
        <taxon>Andropogonodae</taxon>
        <taxon>Paspaleae</taxon>
        <taxon>Paspalinae</taxon>
        <taxon>Paspalum</taxon>
    </lineage>
</organism>
<evidence type="ECO:0000259" key="1">
    <source>
        <dbReference type="Pfam" id="PF13966"/>
    </source>
</evidence>
<dbReference type="PANTHER" id="PTHR33116:SF83">
    <property type="entry name" value="REVERSE TRANSCRIPTASE ZINC-BINDING DOMAIN-CONTAINING PROTEIN"/>
    <property type="match status" value="1"/>
</dbReference>
<dbReference type="AlphaFoldDB" id="A0AAQ3UKR9"/>